<evidence type="ECO:0000256" key="10">
    <source>
        <dbReference type="ARBA" id="ARBA00023136"/>
    </source>
</evidence>
<proteinExistence type="predicted"/>
<evidence type="ECO:0000256" key="9">
    <source>
        <dbReference type="ARBA" id="ARBA00023012"/>
    </source>
</evidence>
<dbReference type="SUPFAM" id="SSF55874">
    <property type="entry name" value="ATPase domain of HSP90 chaperone/DNA topoisomerase II/histidine kinase"/>
    <property type="match status" value="1"/>
</dbReference>
<dbReference type="RefSeq" id="WP_092784098.1">
    <property type="nucleotide sequence ID" value="NZ_FNAP01000004.1"/>
</dbReference>
<dbReference type="CDD" id="cd00082">
    <property type="entry name" value="HisKA"/>
    <property type="match status" value="1"/>
</dbReference>
<evidence type="ECO:0000256" key="1">
    <source>
        <dbReference type="ARBA" id="ARBA00000085"/>
    </source>
</evidence>
<comment type="subcellular location">
    <subcellularLocation>
        <location evidence="2">Membrane</location>
    </subcellularLocation>
</comment>
<dbReference type="InterPro" id="IPR050428">
    <property type="entry name" value="TCS_sensor_his_kinase"/>
</dbReference>
<dbReference type="Pfam" id="PF02518">
    <property type="entry name" value="HATPase_c"/>
    <property type="match status" value="1"/>
</dbReference>
<feature type="domain" description="HAMP" evidence="13">
    <location>
        <begin position="177"/>
        <end position="230"/>
    </location>
</feature>
<feature type="transmembrane region" description="Helical" evidence="11">
    <location>
        <begin position="153"/>
        <end position="175"/>
    </location>
</feature>
<organism evidence="14 15">
    <name type="scientific">Rhodospira trueperi</name>
    <dbReference type="NCBI Taxonomy" id="69960"/>
    <lineage>
        <taxon>Bacteria</taxon>
        <taxon>Pseudomonadati</taxon>
        <taxon>Pseudomonadota</taxon>
        <taxon>Alphaproteobacteria</taxon>
        <taxon>Rhodospirillales</taxon>
        <taxon>Rhodospirillaceae</taxon>
        <taxon>Rhodospira</taxon>
    </lineage>
</organism>
<dbReference type="SMART" id="SM00387">
    <property type="entry name" value="HATPase_c"/>
    <property type="match status" value="1"/>
</dbReference>
<dbReference type="SUPFAM" id="SSF47384">
    <property type="entry name" value="Homodimeric domain of signal transducing histidine kinase"/>
    <property type="match status" value="1"/>
</dbReference>
<keyword evidence="9" id="KW-0902">Two-component regulatory system</keyword>
<evidence type="ECO:0000256" key="5">
    <source>
        <dbReference type="ARBA" id="ARBA00022679"/>
    </source>
</evidence>
<dbReference type="EMBL" id="FNAP01000004">
    <property type="protein sequence ID" value="SDE15765.1"/>
    <property type="molecule type" value="Genomic_DNA"/>
</dbReference>
<keyword evidence="6 11" id="KW-0812">Transmembrane</keyword>
<evidence type="ECO:0000256" key="4">
    <source>
        <dbReference type="ARBA" id="ARBA00022553"/>
    </source>
</evidence>
<evidence type="ECO:0000259" key="12">
    <source>
        <dbReference type="PROSITE" id="PS50109"/>
    </source>
</evidence>
<dbReference type="OrthoDB" id="9815202at2"/>
<dbReference type="GO" id="GO:0005886">
    <property type="term" value="C:plasma membrane"/>
    <property type="evidence" value="ECO:0007669"/>
    <property type="project" value="TreeGrafter"/>
</dbReference>
<dbReference type="STRING" id="69960.SAMN05421720_1043"/>
<dbReference type="InterPro" id="IPR003660">
    <property type="entry name" value="HAMP_dom"/>
</dbReference>
<dbReference type="SMART" id="SM00388">
    <property type="entry name" value="HisKA"/>
    <property type="match status" value="1"/>
</dbReference>
<feature type="domain" description="Histidine kinase" evidence="12">
    <location>
        <begin position="238"/>
        <end position="453"/>
    </location>
</feature>
<dbReference type="InterPro" id="IPR036097">
    <property type="entry name" value="HisK_dim/P_sf"/>
</dbReference>
<keyword evidence="8 11" id="KW-1133">Transmembrane helix</keyword>
<evidence type="ECO:0000313" key="15">
    <source>
        <dbReference type="Proteomes" id="UP000199412"/>
    </source>
</evidence>
<keyword evidence="10 11" id="KW-0472">Membrane</keyword>
<sequence>MLPGNVFSGAPFKTALWILAAACLALTVTGAAVFGIVRSTLYEQLGAQILDDTMLLRDIYQTGGPAALTEAVKQFEQSAAPVGEAIGVFALTGERLSGNILKMPEIVGWGPLFPRPHGLDPSAAFYGNVSVLGDRVLVVGRDLGLVRTVQTRLLRALVGAGAAVALLSLLIGYGASRGVYRRLAEMAAALEEVSKGRTEVRLPMTAGNDQIDRISRQINGHLDHLATLIDSTRHSMAAIAHELKTPLNHAHVLLQNAALATNGHTDPDALEHARQEVSKISGIFDTVLRISRLDAGADQTNLAPVSVADIMQDIAAIYAPVLEASDQSLHCDLDGARDARILGDVRMLRQMLANLVENASRHCPAGTSVFLRVLACESGMVRLEVADTGPGIPPEARTEALKPFVRVRRHLGPEGTGLGLALVAAIVARHGGTIALSDNAPGLIVRMSFPACDV</sequence>
<dbReference type="CDD" id="cd00075">
    <property type="entry name" value="HATPase"/>
    <property type="match status" value="1"/>
</dbReference>
<accession>A0A1G7AP40</accession>
<dbReference type="InterPro" id="IPR005467">
    <property type="entry name" value="His_kinase_dom"/>
</dbReference>
<dbReference type="PROSITE" id="PS50885">
    <property type="entry name" value="HAMP"/>
    <property type="match status" value="1"/>
</dbReference>
<keyword evidence="15" id="KW-1185">Reference proteome</keyword>
<dbReference type="InterPro" id="IPR004358">
    <property type="entry name" value="Sig_transdc_His_kin-like_C"/>
</dbReference>
<dbReference type="InterPro" id="IPR036890">
    <property type="entry name" value="HATPase_C_sf"/>
</dbReference>
<protein>
    <recommendedName>
        <fullName evidence="3">histidine kinase</fullName>
        <ecNumber evidence="3">2.7.13.3</ecNumber>
    </recommendedName>
</protein>
<dbReference type="Proteomes" id="UP000199412">
    <property type="component" value="Unassembled WGS sequence"/>
</dbReference>
<dbReference type="Gene3D" id="3.30.565.10">
    <property type="entry name" value="Histidine kinase-like ATPase, C-terminal domain"/>
    <property type="match status" value="1"/>
</dbReference>
<dbReference type="PROSITE" id="PS50109">
    <property type="entry name" value="HIS_KIN"/>
    <property type="match status" value="1"/>
</dbReference>
<dbReference type="Pfam" id="PF00512">
    <property type="entry name" value="HisKA"/>
    <property type="match status" value="1"/>
</dbReference>
<reference evidence="14 15" key="1">
    <citation type="submission" date="2016-10" db="EMBL/GenBank/DDBJ databases">
        <authorList>
            <person name="de Groot N.N."/>
        </authorList>
    </citation>
    <scope>NUCLEOTIDE SEQUENCE [LARGE SCALE GENOMIC DNA]</scope>
    <source>
        <strain evidence="14 15">ATCC 700224</strain>
    </source>
</reference>
<keyword evidence="5" id="KW-0808">Transferase</keyword>
<dbReference type="GO" id="GO:0000155">
    <property type="term" value="F:phosphorelay sensor kinase activity"/>
    <property type="evidence" value="ECO:0007669"/>
    <property type="project" value="InterPro"/>
</dbReference>
<feature type="transmembrane region" description="Helical" evidence="11">
    <location>
        <begin position="15"/>
        <end position="37"/>
    </location>
</feature>
<evidence type="ECO:0000256" key="3">
    <source>
        <dbReference type="ARBA" id="ARBA00012438"/>
    </source>
</evidence>
<comment type="catalytic activity">
    <reaction evidence="1">
        <text>ATP + protein L-histidine = ADP + protein N-phospho-L-histidine.</text>
        <dbReference type="EC" id="2.7.13.3"/>
    </reaction>
</comment>
<evidence type="ECO:0000259" key="13">
    <source>
        <dbReference type="PROSITE" id="PS50885"/>
    </source>
</evidence>
<dbReference type="PANTHER" id="PTHR45436">
    <property type="entry name" value="SENSOR HISTIDINE KINASE YKOH"/>
    <property type="match status" value="1"/>
</dbReference>
<dbReference type="EC" id="2.7.13.3" evidence="3"/>
<dbReference type="PANTHER" id="PTHR45436:SF8">
    <property type="entry name" value="HISTIDINE KINASE"/>
    <property type="match status" value="1"/>
</dbReference>
<evidence type="ECO:0000256" key="2">
    <source>
        <dbReference type="ARBA" id="ARBA00004370"/>
    </source>
</evidence>
<dbReference type="PRINTS" id="PR00344">
    <property type="entry name" value="BCTRLSENSOR"/>
</dbReference>
<gene>
    <name evidence="14" type="ORF">SAMN05421720_1043</name>
</gene>
<dbReference type="Gene3D" id="1.10.287.130">
    <property type="match status" value="1"/>
</dbReference>
<evidence type="ECO:0000256" key="7">
    <source>
        <dbReference type="ARBA" id="ARBA00022777"/>
    </source>
</evidence>
<keyword evidence="4" id="KW-0597">Phosphoprotein</keyword>
<evidence type="ECO:0000256" key="8">
    <source>
        <dbReference type="ARBA" id="ARBA00022989"/>
    </source>
</evidence>
<evidence type="ECO:0000313" key="14">
    <source>
        <dbReference type="EMBL" id="SDE15765.1"/>
    </source>
</evidence>
<keyword evidence="7 14" id="KW-0418">Kinase</keyword>
<dbReference type="Gene3D" id="6.10.340.10">
    <property type="match status" value="1"/>
</dbReference>
<name>A0A1G7AP40_9PROT</name>
<evidence type="ECO:0000256" key="11">
    <source>
        <dbReference type="SAM" id="Phobius"/>
    </source>
</evidence>
<dbReference type="AlphaFoldDB" id="A0A1G7AP40"/>
<dbReference type="InterPro" id="IPR003661">
    <property type="entry name" value="HisK_dim/P_dom"/>
</dbReference>
<evidence type="ECO:0000256" key="6">
    <source>
        <dbReference type="ARBA" id="ARBA00022692"/>
    </source>
</evidence>
<dbReference type="SUPFAM" id="SSF158472">
    <property type="entry name" value="HAMP domain-like"/>
    <property type="match status" value="1"/>
</dbReference>
<dbReference type="InterPro" id="IPR003594">
    <property type="entry name" value="HATPase_dom"/>
</dbReference>